<dbReference type="KEGG" id="bvv:BHK69_12930"/>
<dbReference type="GO" id="GO:0003677">
    <property type="term" value="F:DNA binding"/>
    <property type="evidence" value="ECO:0007669"/>
    <property type="project" value="UniProtKB-UniRule"/>
</dbReference>
<dbReference type="PANTHER" id="PTHR47506:SF1">
    <property type="entry name" value="HTH-TYPE TRANSCRIPTIONAL REGULATOR YJDC"/>
    <property type="match status" value="1"/>
</dbReference>
<dbReference type="PANTHER" id="PTHR47506">
    <property type="entry name" value="TRANSCRIPTIONAL REGULATORY PROTEIN"/>
    <property type="match status" value="1"/>
</dbReference>
<gene>
    <name evidence="6" type="ORF">BHK69_12930</name>
</gene>
<feature type="domain" description="HTH tetR-type" evidence="5">
    <location>
        <begin position="5"/>
        <end position="65"/>
    </location>
</feature>
<dbReference type="AlphaFoldDB" id="A0A1D7UAM1"/>
<dbReference type="Gene3D" id="1.10.357.10">
    <property type="entry name" value="Tetracycline Repressor, domain 2"/>
    <property type="match status" value="1"/>
</dbReference>
<evidence type="ECO:0000313" key="6">
    <source>
        <dbReference type="EMBL" id="AOO84423.1"/>
    </source>
</evidence>
<keyword evidence="1" id="KW-0805">Transcription regulation</keyword>
<accession>A0A1D7UAM1</accession>
<proteinExistence type="predicted"/>
<keyword evidence="3" id="KW-0804">Transcription</keyword>
<name>A0A1D7UAM1_9HYPH</name>
<evidence type="ECO:0000256" key="2">
    <source>
        <dbReference type="ARBA" id="ARBA00023125"/>
    </source>
</evidence>
<keyword evidence="7" id="KW-1185">Reference proteome</keyword>
<dbReference type="Proteomes" id="UP000094969">
    <property type="component" value="Chromosome"/>
</dbReference>
<protein>
    <recommendedName>
        <fullName evidence="5">HTH tetR-type domain-containing protein</fullName>
    </recommendedName>
</protein>
<dbReference type="Pfam" id="PF00440">
    <property type="entry name" value="TetR_N"/>
    <property type="match status" value="1"/>
</dbReference>
<dbReference type="SUPFAM" id="SSF46689">
    <property type="entry name" value="Homeodomain-like"/>
    <property type="match status" value="1"/>
</dbReference>
<sequence>MSKKPETSITLLEAAKQVLRQNGYAGLSTREVAAAAGVPLSQIHYHFGSKQGLVLALFEYLNAQLLSRQNAMFGDATLTLSERWDRACQYLDDDIGSGYVRVLQELIAASWHDQAVAEVIRAGIMGWVDLIVDAVRRSEPEIGSLGRFSPEEVGALVANAFIGAESLYLLGLEKQGSPVRQSLRRVGDLIRMAEGASPKR</sequence>
<dbReference type="PRINTS" id="PR00455">
    <property type="entry name" value="HTHTETR"/>
</dbReference>
<dbReference type="EMBL" id="CP017147">
    <property type="protein sequence ID" value="AOO84423.1"/>
    <property type="molecule type" value="Genomic_DNA"/>
</dbReference>
<evidence type="ECO:0000313" key="7">
    <source>
        <dbReference type="Proteomes" id="UP000094969"/>
    </source>
</evidence>
<dbReference type="InterPro" id="IPR009057">
    <property type="entry name" value="Homeodomain-like_sf"/>
</dbReference>
<dbReference type="STRING" id="1526658.BHK69_12930"/>
<evidence type="ECO:0000256" key="4">
    <source>
        <dbReference type="PROSITE-ProRule" id="PRU00335"/>
    </source>
</evidence>
<dbReference type="InterPro" id="IPR001647">
    <property type="entry name" value="HTH_TetR"/>
</dbReference>
<feature type="DNA-binding region" description="H-T-H motif" evidence="4">
    <location>
        <begin position="28"/>
        <end position="47"/>
    </location>
</feature>
<organism evidence="6 7">
    <name type="scientific">Bosea vaviloviae</name>
    <dbReference type="NCBI Taxonomy" id="1526658"/>
    <lineage>
        <taxon>Bacteria</taxon>
        <taxon>Pseudomonadati</taxon>
        <taxon>Pseudomonadota</taxon>
        <taxon>Alphaproteobacteria</taxon>
        <taxon>Hyphomicrobiales</taxon>
        <taxon>Boseaceae</taxon>
        <taxon>Bosea</taxon>
    </lineage>
</organism>
<evidence type="ECO:0000256" key="1">
    <source>
        <dbReference type="ARBA" id="ARBA00023015"/>
    </source>
</evidence>
<dbReference type="PROSITE" id="PS50977">
    <property type="entry name" value="HTH_TETR_2"/>
    <property type="match status" value="1"/>
</dbReference>
<reference evidence="6 7" key="1">
    <citation type="journal article" date="2015" name="Antonie Van Leeuwenhoek">
        <title>Bosea vaviloviae sp. nov., a new species of slow-growing rhizobia isolated from nodules of the relict species Vavilovia formosa (Stev.) Fed.</title>
        <authorList>
            <person name="Safronova V.I."/>
            <person name="Kuznetsova I.G."/>
            <person name="Sazanova A.L."/>
            <person name="Kimeklis A.K."/>
            <person name="Belimov A.A."/>
            <person name="Andronov E.E."/>
            <person name="Pinaev A.G."/>
            <person name="Chizhevskaya E.P."/>
            <person name="Pukhaev A.R."/>
            <person name="Popov K.P."/>
            <person name="Willems A."/>
            <person name="Tikhonovich I.A."/>
        </authorList>
    </citation>
    <scope>NUCLEOTIDE SEQUENCE [LARGE SCALE GENOMIC DNA]</scope>
    <source>
        <strain evidence="6 7">Vaf18</strain>
    </source>
</reference>
<evidence type="ECO:0000256" key="3">
    <source>
        <dbReference type="ARBA" id="ARBA00023163"/>
    </source>
</evidence>
<evidence type="ECO:0000259" key="5">
    <source>
        <dbReference type="PROSITE" id="PS50977"/>
    </source>
</evidence>
<keyword evidence="2 4" id="KW-0238">DNA-binding</keyword>